<proteinExistence type="predicted"/>
<keyword evidence="3" id="KW-1185">Reference proteome</keyword>
<comment type="caution">
    <text evidence="2">The sequence shown here is derived from an EMBL/GenBank/DDBJ whole genome shotgun (WGS) entry which is preliminary data.</text>
</comment>
<dbReference type="AlphaFoldDB" id="A0A4Z2IZX2"/>
<dbReference type="EMBL" id="SRLO01000037">
    <property type="protein sequence ID" value="TNN82743.1"/>
    <property type="molecule type" value="Genomic_DNA"/>
</dbReference>
<dbReference type="Proteomes" id="UP000314294">
    <property type="component" value="Unassembled WGS sequence"/>
</dbReference>
<evidence type="ECO:0000256" key="1">
    <source>
        <dbReference type="SAM" id="MobiDB-lite"/>
    </source>
</evidence>
<gene>
    <name evidence="2" type="ORF">EYF80_006984</name>
</gene>
<organism evidence="2 3">
    <name type="scientific">Liparis tanakae</name>
    <name type="common">Tanaka's snailfish</name>
    <dbReference type="NCBI Taxonomy" id="230148"/>
    <lineage>
        <taxon>Eukaryota</taxon>
        <taxon>Metazoa</taxon>
        <taxon>Chordata</taxon>
        <taxon>Craniata</taxon>
        <taxon>Vertebrata</taxon>
        <taxon>Euteleostomi</taxon>
        <taxon>Actinopterygii</taxon>
        <taxon>Neopterygii</taxon>
        <taxon>Teleostei</taxon>
        <taxon>Neoteleostei</taxon>
        <taxon>Acanthomorphata</taxon>
        <taxon>Eupercaria</taxon>
        <taxon>Perciformes</taxon>
        <taxon>Cottioidei</taxon>
        <taxon>Cottales</taxon>
        <taxon>Liparidae</taxon>
        <taxon>Liparis</taxon>
    </lineage>
</organism>
<feature type="compositionally biased region" description="Polar residues" evidence="1">
    <location>
        <begin position="35"/>
        <end position="56"/>
    </location>
</feature>
<accession>A0A4Z2IZX2</accession>
<evidence type="ECO:0000313" key="3">
    <source>
        <dbReference type="Proteomes" id="UP000314294"/>
    </source>
</evidence>
<feature type="region of interest" description="Disordered" evidence="1">
    <location>
        <begin position="1"/>
        <end position="71"/>
    </location>
</feature>
<feature type="compositionally biased region" description="Polar residues" evidence="1">
    <location>
        <begin position="1"/>
        <end position="11"/>
    </location>
</feature>
<name>A0A4Z2IZX2_9TELE</name>
<evidence type="ECO:0000313" key="2">
    <source>
        <dbReference type="EMBL" id="TNN82743.1"/>
    </source>
</evidence>
<protein>
    <submittedName>
        <fullName evidence="2">Uncharacterized protein</fullName>
    </submittedName>
</protein>
<sequence length="71" mass="7725">MSSNQLLFQSQKNRRPSTRPLESGIPRSNSKRSLDTSTDWQTSGARTSKCCSQPLTSSSLSSGQAENSLGY</sequence>
<reference evidence="2 3" key="1">
    <citation type="submission" date="2019-03" db="EMBL/GenBank/DDBJ databases">
        <title>First draft genome of Liparis tanakae, snailfish: a comprehensive survey of snailfish specific genes.</title>
        <authorList>
            <person name="Kim W."/>
            <person name="Song I."/>
            <person name="Jeong J.-H."/>
            <person name="Kim D."/>
            <person name="Kim S."/>
            <person name="Ryu S."/>
            <person name="Song J.Y."/>
            <person name="Lee S.K."/>
        </authorList>
    </citation>
    <scope>NUCLEOTIDE SEQUENCE [LARGE SCALE GENOMIC DNA]</scope>
    <source>
        <tissue evidence="2">Muscle</tissue>
    </source>
</reference>